<dbReference type="Gene3D" id="1.10.600.10">
    <property type="entry name" value="Farnesyl Diphosphate Synthase"/>
    <property type="match status" value="1"/>
</dbReference>
<dbReference type="SUPFAM" id="SSF48576">
    <property type="entry name" value="Terpenoid synthases"/>
    <property type="match status" value="1"/>
</dbReference>
<dbReference type="RefSeq" id="WP_091221228.1">
    <property type="nucleotide sequence ID" value="NZ_FOCL01000018.1"/>
</dbReference>
<dbReference type="STRING" id="551995.SAMN05192574_118114"/>
<dbReference type="InterPro" id="IPR019845">
    <property type="entry name" value="Squalene/phytoene_synthase_CS"/>
</dbReference>
<keyword evidence="1" id="KW-0808">Transferase</keyword>
<organism evidence="2 3">
    <name type="scientific">Mucilaginibacter gossypiicola</name>
    <dbReference type="NCBI Taxonomy" id="551995"/>
    <lineage>
        <taxon>Bacteria</taxon>
        <taxon>Pseudomonadati</taxon>
        <taxon>Bacteroidota</taxon>
        <taxon>Sphingobacteriia</taxon>
        <taxon>Sphingobacteriales</taxon>
        <taxon>Sphingobacteriaceae</taxon>
        <taxon>Mucilaginibacter</taxon>
    </lineage>
</organism>
<name>A0A1H8UB22_9SPHI</name>
<dbReference type="PROSITE" id="PS01045">
    <property type="entry name" value="SQUALEN_PHYTOEN_SYN_2"/>
    <property type="match status" value="1"/>
</dbReference>
<dbReference type="GO" id="GO:0016117">
    <property type="term" value="P:carotenoid biosynthetic process"/>
    <property type="evidence" value="ECO:0007669"/>
    <property type="project" value="UniProtKB-ARBA"/>
</dbReference>
<sequence length="278" mass="32163">MKERFDILSATCSRETTRLYSTSFSLGILFLNKEVRHPIHAIYGFVRLADEIVDSFHNYPKSLMLAELKADTFTAIERGISINPVINSFQQVVNQFKINHNLIIQFLNSMEMDLGEQSYNAEKYQQYIMGSAQVVGLMCLHVFTNGNQAEFERLRIPAMKLGSAFQKVNFLRDVNADYEQLNRTYFPDVDLSAFSDENKRAIEQDILSELNEALEGIRELPRSCRKGVYLAYVYYKKLFGKIAKVPAEKVMSERIRVSNGHKFYLMFDSLVRYKLNVL</sequence>
<dbReference type="SFLD" id="SFLDG01018">
    <property type="entry name" value="Squalene/Phytoene_Synthase_Lik"/>
    <property type="match status" value="1"/>
</dbReference>
<reference evidence="3" key="1">
    <citation type="submission" date="2016-10" db="EMBL/GenBank/DDBJ databases">
        <authorList>
            <person name="Varghese N."/>
            <person name="Submissions S."/>
        </authorList>
    </citation>
    <scope>NUCLEOTIDE SEQUENCE [LARGE SCALE GENOMIC DNA]</scope>
    <source>
        <strain evidence="3">Gh-48</strain>
    </source>
</reference>
<dbReference type="InterPro" id="IPR033904">
    <property type="entry name" value="Trans_IPPS_HH"/>
</dbReference>
<proteinExistence type="predicted"/>
<gene>
    <name evidence="2" type="ORF">SAMN05192574_118114</name>
</gene>
<dbReference type="InterPro" id="IPR002060">
    <property type="entry name" value="Squ/phyt_synthse"/>
</dbReference>
<dbReference type="AlphaFoldDB" id="A0A1H8UB22"/>
<dbReference type="InterPro" id="IPR044843">
    <property type="entry name" value="Trans_IPPS_bact-type"/>
</dbReference>
<accession>A0A1H8UB22</accession>
<dbReference type="PANTHER" id="PTHR31480">
    <property type="entry name" value="BIFUNCTIONAL LYCOPENE CYCLASE/PHYTOENE SYNTHASE"/>
    <property type="match status" value="1"/>
</dbReference>
<dbReference type="EMBL" id="FOCL01000018">
    <property type="protein sequence ID" value="SEP00053.1"/>
    <property type="molecule type" value="Genomic_DNA"/>
</dbReference>
<evidence type="ECO:0000313" key="2">
    <source>
        <dbReference type="EMBL" id="SEP00053.1"/>
    </source>
</evidence>
<dbReference type="Proteomes" id="UP000198942">
    <property type="component" value="Unassembled WGS sequence"/>
</dbReference>
<keyword evidence="3" id="KW-1185">Reference proteome</keyword>
<dbReference type="InterPro" id="IPR008949">
    <property type="entry name" value="Isoprenoid_synthase_dom_sf"/>
</dbReference>
<dbReference type="SFLD" id="SFLDS00005">
    <property type="entry name" value="Isoprenoid_Synthase_Type_I"/>
    <property type="match status" value="1"/>
</dbReference>
<dbReference type="GO" id="GO:0004311">
    <property type="term" value="F:geranylgeranyl diphosphate synthase activity"/>
    <property type="evidence" value="ECO:0007669"/>
    <property type="project" value="InterPro"/>
</dbReference>
<dbReference type="CDD" id="cd00683">
    <property type="entry name" value="Trans_IPPS_HH"/>
    <property type="match status" value="1"/>
</dbReference>
<evidence type="ECO:0000313" key="3">
    <source>
        <dbReference type="Proteomes" id="UP000198942"/>
    </source>
</evidence>
<protein>
    <submittedName>
        <fullName evidence="2">Phytoene/squalene synthetase</fullName>
    </submittedName>
</protein>
<evidence type="ECO:0000256" key="1">
    <source>
        <dbReference type="ARBA" id="ARBA00022679"/>
    </source>
</evidence>
<dbReference type="Pfam" id="PF00494">
    <property type="entry name" value="SQS_PSY"/>
    <property type="match status" value="1"/>
</dbReference>
<dbReference type="OrthoDB" id="9787280at2"/>
<dbReference type="SFLD" id="SFLDG01212">
    <property type="entry name" value="Phytoene_synthase_like"/>
    <property type="match status" value="1"/>
</dbReference>
<dbReference type="GO" id="GO:0051996">
    <property type="term" value="F:squalene synthase [NAD(P)H] activity"/>
    <property type="evidence" value="ECO:0007669"/>
    <property type="project" value="InterPro"/>
</dbReference>